<gene>
    <name evidence="2" type="ORF">ASZ90_015489</name>
</gene>
<dbReference type="AlphaFoldDB" id="A0A0W8F1U7"/>
<evidence type="ECO:0000256" key="1">
    <source>
        <dbReference type="ARBA" id="ARBA00010364"/>
    </source>
</evidence>
<reference evidence="2" key="1">
    <citation type="journal article" date="2015" name="Proc. Natl. Acad. Sci. U.S.A.">
        <title>Networks of energetic and metabolic interactions define dynamics in microbial communities.</title>
        <authorList>
            <person name="Embree M."/>
            <person name="Liu J.K."/>
            <person name="Al-Bassam M.M."/>
            <person name="Zengler K."/>
        </authorList>
    </citation>
    <scope>NUCLEOTIDE SEQUENCE</scope>
</reference>
<name>A0A0W8F1U7_9ZZZZ</name>
<dbReference type="Gene3D" id="3.30.1200.10">
    <property type="entry name" value="YggU-like"/>
    <property type="match status" value="1"/>
</dbReference>
<dbReference type="EMBL" id="LNQE01001611">
    <property type="protein sequence ID" value="KUG14871.1"/>
    <property type="molecule type" value="Genomic_DNA"/>
</dbReference>
<proteinExistence type="inferred from homology"/>
<dbReference type="Pfam" id="PF02594">
    <property type="entry name" value="DUF167"/>
    <property type="match status" value="1"/>
</dbReference>
<sequence length="103" mass="10802">MTDITPALSSSGTGTIITIEVTAGSAKPGFPAGYNAWRSSVGCRVRSPAHEGRANREVLSLIAATLGIPKVRITIISGMTAPVKRVLVEGMTPDQVQECLRIP</sequence>
<accession>A0A0W8F1U7</accession>
<comment type="similarity">
    <text evidence="1">Belongs to the UPF0235 family.</text>
</comment>
<dbReference type="InterPro" id="IPR036591">
    <property type="entry name" value="YggU-like_sf"/>
</dbReference>
<dbReference type="SUPFAM" id="SSF69786">
    <property type="entry name" value="YggU-like"/>
    <property type="match status" value="1"/>
</dbReference>
<protein>
    <submittedName>
        <fullName evidence="2">Uncharacterized protein</fullName>
    </submittedName>
</protein>
<dbReference type="SMART" id="SM01152">
    <property type="entry name" value="DUF167"/>
    <property type="match status" value="1"/>
</dbReference>
<dbReference type="NCBIfam" id="TIGR00251">
    <property type="entry name" value="DUF167 family protein"/>
    <property type="match status" value="1"/>
</dbReference>
<dbReference type="InterPro" id="IPR003746">
    <property type="entry name" value="DUF167"/>
</dbReference>
<organism evidence="2">
    <name type="scientific">hydrocarbon metagenome</name>
    <dbReference type="NCBI Taxonomy" id="938273"/>
    <lineage>
        <taxon>unclassified sequences</taxon>
        <taxon>metagenomes</taxon>
        <taxon>ecological metagenomes</taxon>
    </lineage>
</organism>
<comment type="caution">
    <text evidence="2">The sequence shown here is derived from an EMBL/GenBank/DDBJ whole genome shotgun (WGS) entry which is preliminary data.</text>
</comment>
<dbReference type="HAMAP" id="MF_00634">
    <property type="entry name" value="UPF0235"/>
    <property type="match status" value="1"/>
</dbReference>
<evidence type="ECO:0000313" key="2">
    <source>
        <dbReference type="EMBL" id="KUG14871.1"/>
    </source>
</evidence>